<reference evidence="1 2" key="1">
    <citation type="journal article" date="2021" name="BMC Biol.">
        <title>Horizontally acquired antibacterial genes associated with adaptive radiation of ladybird beetles.</title>
        <authorList>
            <person name="Li H.S."/>
            <person name="Tang X.F."/>
            <person name="Huang Y.H."/>
            <person name="Xu Z.Y."/>
            <person name="Chen M.L."/>
            <person name="Du X.Y."/>
            <person name="Qiu B.Y."/>
            <person name="Chen P.T."/>
            <person name="Zhang W."/>
            <person name="Slipinski A."/>
            <person name="Escalona H.E."/>
            <person name="Waterhouse R.M."/>
            <person name="Zwick A."/>
            <person name="Pang H."/>
        </authorList>
    </citation>
    <scope>NUCLEOTIDE SEQUENCE [LARGE SCALE GENOMIC DNA]</scope>
    <source>
        <strain evidence="1">SYSU2018</strain>
    </source>
</reference>
<gene>
    <name evidence="1" type="ORF">HHI36_010453</name>
</gene>
<dbReference type="Proteomes" id="UP001516400">
    <property type="component" value="Unassembled WGS sequence"/>
</dbReference>
<organism evidence="1 2">
    <name type="scientific">Cryptolaemus montrouzieri</name>
    <dbReference type="NCBI Taxonomy" id="559131"/>
    <lineage>
        <taxon>Eukaryota</taxon>
        <taxon>Metazoa</taxon>
        <taxon>Ecdysozoa</taxon>
        <taxon>Arthropoda</taxon>
        <taxon>Hexapoda</taxon>
        <taxon>Insecta</taxon>
        <taxon>Pterygota</taxon>
        <taxon>Neoptera</taxon>
        <taxon>Endopterygota</taxon>
        <taxon>Coleoptera</taxon>
        <taxon>Polyphaga</taxon>
        <taxon>Cucujiformia</taxon>
        <taxon>Coccinelloidea</taxon>
        <taxon>Coccinellidae</taxon>
        <taxon>Scymninae</taxon>
        <taxon>Scymnini</taxon>
        <taxon>Cryptolaemus</taxon>
    </lineage>
</organism>
<evidence type="ECO:0000313" key="2">
    <source>
        <dbReference type="Proteomes" id="UP001516400"/>
    </source>
</evidence>
<sequence length="168" mass="19311">MEVLRTNQDIITNEVQMLKSKLEIMDERIGWAGVDVSNVFRGSSIDAKRILERVRKSYNILIRNVLETDQATDVKVVGDVLKIIDEMAYSHIASMSRLGEVNQSRARPHPRPLEIVFDNISTPSTVLRKKYLLSSHSVFKIYSLSDDESQSQLRRLNELRDQLRGRQA</sequence>
<name>A0ABD2MIS0_9CUCU</name>
<dbReference type="AlphaFoldDB" id="A0ABD2MIS0"/>
<accession>A0ABD2MIS0</accession>
<comment type="caution">
    <text evidence="1">The sequence shown here is derived from an EMBL/GenBank/DDBJ whole genome shotgun (WGS) entry which is preliminary data.</text>
</comment>
<protein>
    <submittedName>
        <fullName evidence="1">Uncharacterized protein</fullName>
    </submittedName>
</protein>
<dbReference type="EMBL" id="JABFTP020000001">
    <property type="protein sequence ID" value="KAL3266273.1"/>
    <property type="molecule type" value="Genomic_DNA"/>
</dbReference>
<evidence type="ECO:0000313" key="1">
    <source>
        <dbReference type="EMBL" id="KAL3266273.1"/>
    </source>
</evidence>
<keyword evidence="2" id="KW-1185">Reference proteome</keyword>
<proteinExistence type="predicted"/>